<dbReference type="GO" id="GO:0006164">
    <property type="term" value="P:purine nucleotide biosynthetic process"/>
    <property type="evidence" value="ECO:0007669"/>
    <property type="project" value="UniProtKB-KW"/>
</dbReference>
<dbReference type="NCBIfam" id="NF010783">
    <property type="entry name" value="PRK14186.1"/>
    <property type="match status" value="1"/>
</dbReference>
<evidence type="ECO:0000256" key="6">
    <source>
        <dbReference type="ARBA" id="ARBA00022801"/>
    </source>
</evidence>
<dbReference type="GO" id="GO:0035999">
    <property type="term" value="P:tetrahydrofolate interconversion"/>
    <property type="evidence" value="ECO:0007669"/>
    <property type="project" value="UniProtKB-UniRule"/>
</dbReference>
<dbReference type="KEGG" id="dfl:DFE_2146"/>
<dbReference type="InterPro" id="IPR020630">
    <property type="entry name" value="THF_DH/CycHdrlase_cat_dom"/>
</dbReference>
<evidence type="ECO:0000256" key="4">
    <source>
        <dbReference type="ARBA" id="ARBA00022605"/>
    </source>
</evidence>
<dbReference type="FunFam" id="3.40.50.720:FF:000189">
    <property type="entry name" value="Bifunctional protein FolD"/>
    <property type="match status" value="1"/>
</dbReference>
<dbReference type="RefSeq" id="WP_126379338.1">
    <property type="nucleotide sequence ID" value="NZ_AP017378.1"/>
</dbReference>
<dbReference type="GO" id="GO:0009086">
    <property type="term" value="P:methionine biosynthetic process"/>
    <property type="evidence" value="ECO:0007669"/>
    <property type="project" value="UniProtKB-KW"/>
</dbReference>
<dbReference type="PRINTS" id="PR00085">
    <property type="entry name" value="THFDHDRGNASE"/>
</dbReference>
<dbReference type="InterPro" id="IPR020867">
    <property type="entry name" value="THF_DH/CycHdrlase_CS"/>
</dbReference>
<evidence type="ECO:0000256" key="11">
    <source>
        <dbReference type="ARBA" id="ARBA00023268"/>
    </source>
</evidence>
<gene>
    <name evidence="12" type="primary">folD</name>
    <name evidence="15" type="ORF">DFE_2146</name>
</gene>
<comment type="similarity">
    <text evidence="12">Belongs to the tetrahydrofolate dehydrogenase/cyclohydrolase family.</text>
</comment>
<evidence type="ECO:0000313" key="15">
    <source>
        <dbReference type="EMBL" id="BBD08872.1"/>
    </source>
</evidence>
<feature type="binding site" evidence="12">
    <location>
        <position position="236"/>
    </location>
    <ligand>
        <name>NADP(+)</name>
        <dbReference type="ChEBI" id="CHEBI:58349"/>
    </ligand>
</feature>
<dbReference type="Pfam" id="PF02882">
    <property type="entry name" value="THF_DHG_CYH_C"/>
    <property type="match status" value="1"/>
</dbReference>
<dbReference type="InterPro" id="IPR000672">
    <property type="entry name" value="THF_DH/CycHdrlase"/>
</dbReference>
<reference evidence="15 16" key="1">
    <citation type="journal article" date="2018" name="Sci. Adv.">
        <title>Multi-heme cytochromes provide a pathway for survival in energy-limited environments.</title>
        <authorList>
            <person name="Deng X."/>
            <person name="Dohmae N."/>
            <person name="Nealson K.H."/>
            <person name="Hashimoto K."/>
            <person name="Okamoto A."/>
        </authorList>
    </citation>
    <scope>NUCLEOTIDE SEQUENCE [LARGE SCALE GENOMIC DNA]</scope>
    <source>
        <strain evidence="15 16">IS5</strain>
    </source>
</reference>
<dbReference type="HAMAP" id="MF_01576">
    <property type="entry name" value="THF_DHG_CYH"/>
    <property type="match status" value="1"/>
</dbReference>
<sequence length="288" mass="30772">MILLDGKATSAAIRAEIKEKVDALEKKHGRVPGLAVILVGEDPASQVYVRMKEKGCVETGIRSIPHRLDASVTQDELMDLIRSLNADDTVDGILLQLPLPSGLDSQACLDLIDPDKDVDGFHPMNVGKLALGLPGYRSCTPAGVIELLKRYDISTSGKKAVVLGRSNIVGKPMALMLIEYSDQGNASTTIVHSRTPLEDQKAFCQDADIVIAAVGRPLHVKGDWIKEGAVVVDVGIHRTDDGLVGDCDFEAMKDKCSAISPVPGGVGPMTIAQLLLNTMQAYSDHVKA</sequence>
<evidence type="ECO:0000256" key="8">
    <source>
        <dbReference type="ARBA" id="ARBA00023002"/>
    </source>
</evidence>
<dbReference type="SUPFAM" id="SSF53223">
    <property type="entry name" value="Aminoacid dehydrogenase-like, N-terminal domain"/>
    <property type="match status" value="1"/>
</dbReference>
<dbReference type="FunFam" id="3.40.50.10860:FF:000005">
    <property type="entry name" value="C-1-tetrahydrofolate synthase, cytoplasmic, putative"/>
    <property type="match status" value="1"/>
</dbReference>
<keyword evidence="16" id="KW-1185">Reference proteome</keyword>
<dbReference type="Pfam" id="PF00763">
    <property type="entry name" value="THF_DHG_CYH"/>
    <property type="match status" value="1"/>
</dbReference>
<dbReference type="EC" id="3.5.4.9" evidence="12"/>
<dbReference type="CDD" id="cd01080">
    <property type="entry name" value="NAD_bind_m-THF_DH_Cyclohyd"/>
    <property type="match status" value="1"/>
</dbReference>
<evidence type="ECO:0000256" key="1">
    <source>
        <dbReference type="ARBA" id="ARBA00004777"/>
    </source>
</evidence>
<comment type="function">
    <text evidence="12">Catalyzes the oxidation of 5,10-methylenetetrahydrofolate to 5,10-methenyltetrahydrofolate and then the hydrolysis of 5,10-methenyltetrahydrofolate to 10-formyltetrahydrofolate.</text>
</comment>
<dbReference type="PANTHER" id="PTHR48099:SF5">
    <property type="entry name" value="C-1-TETRAHYDROFOLATE SYNTHASE, CYTOPLASMIC"/>
    <property type="match status" value="1"/>
</dbReference>
<keyword evidence="6 12" id="KW-0378">Hydrolase</keyword>
<dbReference type="GO" id="GO:0005829">
    <property type="term" value="C:cytosol"/>
    <property type="evidence" value="ECO:0007669"/>
    <property type="project" value="TreeGrafter"/>
</dbReference>
<feature type="binding site" evidence="12">
    <location>
        <begin position="164"/>
        <end position="166"/>
    </location>
    <ligand>
        <name>NADP(+)</name>
        <dbReference type="ChEBI" id="CHEBI:58349"/>
    </ligand>
</feature>
<feature type="domain" description="Tetrahydrofolate dehydrogenase/cyclohydrolase NAD(P)-binding" evidence="14">
    <location>
        <begin position="138"/>
        <end position="284"/>
    </location>
</feature>
<keyword evidence="7 12" id="KW-0521">NADP</keyword>
<dbReference type="GO" id="GO:0004488">
    <property type="term" value="F:methylenetetrahydrofolate dehydrogenase (NADP+) activity"/>
    <property type="evidence" value="ECO:0007669"/>
    <property type="project" value="UniProtKB-UniRule"/>
</dbReference>
<name>A0A2Z6B042_9BACT</name>
<evidence type="ECO:0000256" key="12">
    <source>
        <dbReference type="HAMAP-Rule" id="MF_01576"/>
    </source>
</evidence>
<dbReference type="InterPro" id="IPR046346">
    <property type="entry name" value="Aminoacid_DH-like_N_sf"/>
</dbReference>
<keyword evidence="4 12" id="KW-0028">Amino-acid biosynthesis</keyword>
<dbReference type="Gene3D" id="3.40.50.10860">
    <property type="entry name" value="Leucine Dehydrogenase, chain A, domain 1"/>
    <property type="match status" value="1"/>
</dbReference>
<evidence type="ECO:0000313" key="16">
    <source>
        <dbReference type="Proteomes" id="UP000269883"/>
    </source>
</evidence>
<dbReference type="OrthoDB" id="9803580at2"/>
<dbReference type="AlphaFoldDB" id="A0A2Z6B042"/>
<evidence type="ECO:0000256" key="9">
    <source>
        <dbReference type="ARBA" id="ARBA00023102"/>
    </source>
</evidence>
<evidence type="ECO:0000259" key="14">
    <source>
        <dbReference type="Pfam" id="PF02882"/>
    </source>
</evidence>
<evidence type="ECO:0000256" key="2">
    <source>
        <dbReference type="ARBA" id="ARBA00011738"/>
    </source>
</evidence>
<evidence type="ECO:0000259" key="13">
    <source>
        <dbReference type="Pfam" id="PF00763"/>
    </source>
</evidence>
<comment type="caution">
    <text evidence="12">Lacks conserved residue(s) required for the propagation of feature annotation.</text>
</comment>
<dbReference type="InterPro" id="IPR036291">
    <property type="entry name" value="NAD(P)-bd_dom_sf"/>
</dbReference>
<protein>
    <recommendedName>
        <fullName evidence="12">Bifunctional protein FolD</fullName>
    </recommendedName>
    <domain>
        <recommendedName>
            <fullName evidence="12">Methylenetetrahydrofolate dehydrogenase</fullName>
            <ecNumber evidence="12">1.5.1.5</ecNumber>
        </recommendedName>
    </domain>
    <domain>
        <recommendedName>
            <fullName evidence="12">Methenyltetrahydrofolate cyclohydrolase</fullName>
            <ecNumber evidence="12">3.5.4.9</ecNumber>
        </recommendedName>
    </domain>
</protein>
<accession>A0A2Z6B042</accession>
<dbReference type="PROSITE" id="PS00767">
    <property type="entry name" value="THF_DHG_CYH_2"/>
    <property type="match status" value="1"/>
</dbReference>
<dbReference type="InterPro" id="IPR020631">
    <property type="entry name" value="THF_DH/CycHdrlase_NAD-bd_dom"/>
</dbReference>
<keyword evidence="3 12" id="KW-0554">One-carbon metabolism</keyword>
<dbReference type="PROSITE" id="PS00766">
    <property type="entry name" value="THF_DHG_CYH_1"/>
    <property type="match status" value="1"/>
</dbReference>
<dbReference type="NCBIfam" id="NF010781">
    <property type="entry name" value="PRK14184.1"/>
    <property type="match status" value="1"/>
</dbReference>
<dbReference type="EC" id="1.5.1.5" evidence="12"/>
<dbReference type="Gene3D" id="3.40.50.720">
    <property type="entry name" value="NAD(P)-binding Rossmann-like Domain"/>
    <property type="match status" value="1"/>
</dbReference>
<comment type="catalytic activity">
    <reaction evidence="12">
        <text>(6R)-5,10-methylene-5,6,7,8-tetrahydrofolate + NADP(+) = (6R)-5,10-methenyltetrahydrofolate + NADPH</text>
        <dbReference type="Rhea" id="RHEA:22812"/>
        <dbReference type="ChEBI" id="CHEBI:15636"/>
        <dbReference type="ChEBI" id="CHEBI:57455"/>
        <dbReference type="ChEBI" id="CHEBI:57783"/>
        <dbReference type="ChEBI" id="CHEBI:58349"/>
        <dbReference type="EC" id="1.5.1.5"/>
    </reaction>
</comment>
<dbReference type="SUPFAM" id="SSF51735">
    <property type="entry name" value="NAD(P)-binding Rossmann-fold domains"/>
    <property type="match status" value="1"/>
</dbReference>
<evidence type="ECO:0000256" key="5">
    <source>
        <dbReference type="ARBA" id="ARBA00022755"/>
    </source>
</evidence>
<comment type="subunit">
    <text evidence="2 12">Homodimer.</text>
</comment>
<keyword evidence="8 12" id="KW-0560">Oxidoreductase</keyword>
<comment type="pathway">
    <text evidence="1 12">One-carbon metabolism; tetrahydrofolate interconversion.</text>
</comment>
<evidence type="ECO:0000256" key="10">
    <source>
        <dbReference type="ARBA" id="ARBA00023167"/>
    </source>
</evidence>
<organism evidence="15 16">
    <name type="scientific">Desulfovibrio ferrophilus</name>
    <dbReference type="NCBI Taxonomy" id="241368"/>
    <lineage>
        <taxon>Bacteria</taxon>
        <taxon>Pseudomonadati</taxon>
        <taxon>Thermodesulfobacteriota</taxon>
        <taxon>Desulfovibrionia</taxon>
        <taxon>Desulfovibrionales</taxon>
        <taxon>Desulfovibrionaceae</taxon>
        <taxon>Desulfovibrio</taxon>
    </lineage>
</organism>
<dbReference type="PANTHER" id="PTHR48099">
    <property type="entry name" value="C-1-TETRAHYDROFOLATE SYNTHASE, CYTOPLASMIC-RELATED"/>
    <property type="match status" value="1"/>
</dbReference>
<evidence type="ECO:0000256" key="7">
    <source>
        <dbReference type="ARBA" id="ARBA00022857"/>
    </source>
</evidence>
<dbReference type="GO" id="GO:0000105">
    <property type="term" value="P:L-histidine biosynthetic process"/>
    <property type="evidence" value="ECO:0007669"/>
    <property type="project" value="UniProtKB-KW"/>
</dbReference>
<keyword evidence="5 12" id="KW-0658">Purine biosynthesis</keyword>
<comment type="catalytic activity">
    <reaction evidence="12">
        <text>(6R)-5,10-methenyltetrahydrofolate + H2O = (6R)-10-formyltetrahydrofolate + H(+)</text>
        <dbReference type="Rhea" id="RHEA:23700"/>
        <dbReference type="ChEBI" id="CHEBI:15377"/>
        <dbReference type="ChEBI" id="CHEBI:15378"/>
        <dbReference type="ChEBI" id="CHEBI:57455"/>
        <dbReference type="ChEBI" id="CHEBI:195366"/>
        <dbReference type="EC" id="3.5.4.9"/>
    </reaction>
</comment>
<dbReference type="GO" id="GO:0004477">
    <property type="term" value="F:methenyltetrahydrofolate cyclohydrolase activity"/>
    <property type="evidence" value="ECO:0007669"/>
    <property type="project" value="UniProtKB-UniRule"/>
</dbReference>
<evidence type="ECO:0000256" key="3">
    <source>
        <dbReference type="ARBA" id="ARBA00022563"/>
    </source>
</evidence>
<dbReference type="UniPathway" id="UPA00193"/>
<dbReference type="Proteomes" id="UP000269883">
    <property type="component" value="Chromosome"/>
</dbReference>
<dbReference type="EMBL" id="AP017378">
    <property type="protein sequence ID" value="BBD08872.1"/>
    <property type="molecule type" value="Genomic_DNA"/>
</dbReference>
<keyword evidence="10 12" id="KW-0486">Methionine biosynthesis</keyword>
<keyword evidence="9 12" id="KW-0368">Histidine biosynthesis</keyword>
<feature type="domain" description="Tetrahydrofolate dehydrogenase/cyclohydrolase catalytic" evidence="13">
    <location>
        <begin position="4"/>
        <end position="119"/>
    </location>
</feature>
<proteinExistence type="inferred from homology"/>
<keyword evidence="11 12" id="KW-0511">Multifunctional enzyme</keyword>